<dbReference type="RefSeq" id="WP_340342782.1">
    <property type="nucleotide sequence ID" value="NZ_JBBKZT010000005.1"/>
</dbReference>
<keyword evidence="4 6" id="KW-0067">ATP-binding</keyword>
<dbReference type="InterPro" id="IPR003439">
    <property type="entry name" value="ABC_transporter-like_ATP-bd"/>
</dbReference>
<name>A0ABU8WLL4_9BURK</name>
<organism evidence="6 7">
    <name type="scientific">Variovorax rhizosphaerae</name>
    <dbReference type="NCBI Taxonomy" id="1836200"/>
    <lineage>
        <taxon>Bacteria</taxon>
        <taxon>Pseudomonadati</taxon>
        <taxon>Pseudomonadota</taxon>
        <taxon>Betaproteobacteria</taxon>
        <taxon>Burkholderiales</taxon>
        <taxon>Comamonadaceae</taxon>
        <taxon>Variovorax</taxon>
    </lineage>
</organism>
<evidence type="ECO:0000313" key="6">
    <source>
        <dbReference type="EMBL" id="MEJ8847658.1"/>
    </source>
</evidence>
<sequence>MTEPILQLHDLVKRYGGLTVTDRLNLSVMPRQVHAIIGPNGAGKTTLIQLIAGALKPNSGRIVLGGRDITALAMHERVALGLARSYQITNVFKSCSVLDNLALAVQARKGSSMRFWRRAIDEAALFREAAEIGERVGLADRLQVIAASLSHGEQRQLELGLALASAPQLLLLDEPMAGMGPEESARLIPLIKGLGRQHTVVLIEHDMDAVFQLADCISVLVAGQVMATGTPDQIRVNADVKKAYLGDEVVP</sequence>
<dbReference type="PANTHER" id="PTHR45772:SF2">
    <property type="entry name" value="ABC TRANSPORTER ATP-BINDING PROTEIN"/>
    <property type="match status" value="1"/>
</dbReference>
<gene>
    <name evidence="6" type="ORF">WKW82_13445</name>
</gene>
<dbReference type="EMBL" id="JBBKZT010000005">
    <property type="protein sequence ID" value="MEJ8847658.1"/>
    <property type="molecule type" value="Genomic_DNA"/>
</dbReference>
<evidence type="ECO:0000256" key="2">
    <source>
        <dbReference type="ARBA" id="ARBA00022475"/>
    </source>
</evidence>
<dbReference type="Proteomes" id="UP001385892">
    <property type="component" value="Unassembled WGS sequence"/>
</dbReference>
<dbReference type="SUPFAM" id="SSF52540">
    <property type="entry name" value="P-loop containing nucleoside triphosphate hydrolases"/>
    <property type="match status" value="1"/>
</dbReference>
<dbReference type="InterPro" id="IPR003593">
    <property type="entry name" value="AAA+_ATPase"/>
</dbReference>
<evidence type="ECO:0000256" key="3">
    <source>
        <dbReference type="ARBA" id="ARBA00022741"/>
    </source>
</evidence>
<dbReference type="InterPro" id="IPR032823">
    <property type="entry name" value="BCA_ABC_TP_C"/>
</dbReference>
<keyword evidence="2" id="KW-0472">Membrane</keyword>
<keyword evidence="3" id="KW-0547">Nucleotide-binding</keyword>
<dbReference type="Pfam" id="PF12399">
    <property type="entry name" value="BCA_ABC_TP_C"/>
    <property type="match status" value="1"/>
</dbReference>
<protein>
    <submittedName>
        <fullName evidence="6">ABC transporter ATP-binding protein</fullName>
    </submittedName>
</protein>
<keyword evidence="2" id="KW-1003">Cell membrane</keyword>
<dbReference type="SMART" id="SM00382">
    <property type="entry name" value="AAA"/>
    <property type="match status" value="1"/>
</dbReference>
<accession>A0ABU8WLL4</accession>
<evidence type="ECO:0000259" key="5">
    <source>
        <dbReference type="PROSITE" id="PS50893"/>
    </source>
</evidence>
<dbReference type="Gene3D" id="3.40.50.300">
    <property type="entry name" value="P-loop containing nucleotide triphosphate hydrolases"/>
    <property type="match status" value="1"/>
</dbReference>
<dbReference type="Pfam" id="PF00005">
    <property type="entry name" value="ABC_tran"/>
    <property type="match status" value="1"/>
</dbReference>
<dbReference type="InterPro" id="IPR027417">
    <property type="entry name" value="P-loop_NTPase"/>
</dbReference>
<keyword evidence="7" id="KW-1185">Reference proteome</keyword>
<evidence type="ECO:0000256" key="1">
    <source>
        <dbReference type="ARBA" id="ARBA00022448"/>
    </source>
</evidence>
<reference evidence="6 7" key="1">
    <citation type="submission" date="2024-03" db="EMBL/GenBank/DDBJ databases">
        <title>Novel species of the genus Variovorax.</title>
        <authorList>
            <person name="Liu Q."/>
            <person name="Xin Y.-H."/>
        </authorList>
    </citation>
    <scope>NUCLEOTIDE SEQUENCE [LARGE SCALE GENOMIC DNA]</scope>
    <source>
        <strain evidence="6 7">KACC 18900</strain>
    </source>
</reference>
<dbReference type="PANTHER" id="PTHR45772">
    <property type="entry name" value="CONSERVED COMPONENT OF ABC TRANSPORTER FOR NATURAL AMINO ACIDS-RELATED"/>
    <property type="match status" value="1"/>
</dbReference>
<comment type="caution">
    <text evidence="6">The sequence shown here is derived from an EMBL/GenBank/DDBJ whole genome shotgun (WGS) entry which is preliminary data.</text>
</comment>
<evidence type="ECO:0000313" key="7">
    <source>
        <dbReference type="Proteomes" id="UP001385892"/>
    </source>
</evidence>
<dbReference type="GO" id="GO:0005524">
    <property type="term" value="F:ATP binding"/>
    <property type="evidence" value="ECO:0007669"/>
    <property type="project" value="UniProtKB-KW"/>
</dbReference>
<dbReference type="PROSITE" id="PS50893">
    <property type="entry name" value="ABC_TRANSPORTER_2"/>
    <property type="match status" value="1"/>
</dbReference>
<feature type="domain" description="ABC transporter" evidence="5">
    <location>
        <begin position="6"/>
        <end position="247"/>
    </location>
</feature>
<dbReference type="InterPro" id="IPR051120">
    <property type="entry name" value="ABC_AA/LPS_Transport"/>
</dbReference>
<evidence type="ECO:0000256" key="4">
    <source>
        <dbReference type="ARBA" id="ARBA00022840"/>
    </source>
</evidence>
<dbReference type="CDD" id="cd03219">
    <property type="entry name" value="ABC_Mj1267_LivG_branched"/>
    <property type="match status" value="1"/>
</dbReference>
<keyword evidence="1" id="KW-0813">Transport</keyword>
<proteinExistence type="predicted"/>